<comment type="caution">
    <text evidence="1">The sequence shown here is derived from an EMBL/GenBank/DDBJ whole genome shotgun (WGS) entry which is preliminary data.</text>
</comment>
<protein>
    <recommendedName>
        <fullName evidence="3">YD repeat (Two copies)</fullName>
    </recommendedName>
</protein>
<organism evidence="1 2">
    <name type="scientific">Coprobacter fastidiosus</name>
    <dbReference type="NCBI Taxonomy" id="1099853"/>
    <lineage>
        <taxon>Bacteria</taxon>
        <taxon>Pseudomonadati</taxon>
        <taxon>Bacteroidota</taxon>
        <taxon>Bacteroidia</taxon>
        <taxon>Bacteroidales</taxon>
        <taxon>Barnesiellaceae</taxon>
        <taxon>Coprobacter</taxon>
    </lineage>
</organism>
<sequence>MKNIDKYLFLPFVLCLFVFSDLKADESPADYRINVPSPQAYAFAQYADMPVSLYTGIPSIEVPLFTIEMGNFTFPITLSYHASGIKVSQEASWVGLGWNLNAGGNISRTVRGLDDLMGGYYYQDAQIPDQFDNSRDDIVSLVGVDAYDHVVRINADTEPDVFYYNFAGYSGIFYAKNSGCKEENGFYLSDPEQNLKMSFTYKDQSFGIISPDGTRYLFKPSASTGSATVVLEGFRMPYTDMTRFPFFEDRVQNMITSWDLSEIILPNKEKIEFEYITVAYPFLPSSASIIQKKYLPVYAVKNTGFPVYATEKYETVCSMSMVNYQKFLKKITWSSGYIMFETSSRKDFARNTFKPGGENLKLDKMSLFRTGDSAPFKEVVFHESYFSNPDEPEDQYNLRLRLDSLSVCSGQIREIHRFGYDVCHSLPPKYSFAQDMWGYYNGLNNTIFYPEISVSRNYYKADGKTIVYKKGDILRGADRKPRAEYITTGMLTSMESPEGGVTTFEYEPNDAISEYSEIVFLHKDTLYKPYNVEVDTFHFTLHTDGWIKLDFLYNEGAMGAGGSAYKNNMISIYNSAGKEVKTWGSQNFPDIPFTYTIKDSSKYDKGNYYLVFRTDNYLNQNLKLAFYGHFNRIGLVQGGGVRIFRIKSPVNTREFTYTDATGHASSGIFIRKPFYESMQTYATYSTFLDNDGSIRPVRDGFKEYIVQQSESVYPLAGPSINAAVGYSRVCMTTCSDDKFFKEDYFYHNEEETVDFRYVGMPGECIYMNGKLLTHNIYEDSQLIKNIKYEYKCDTIAVLNAWFQDYCNMGDIGTYHVPIGHCRIERETEGCFDTRFLTKYWKTTRYKQYNPHNYLPSEISVDDGLKEKTVRTIYTVDLNHIPLYSEMCGNTGNRITDPVEIRTYDNSGLIQKELHTYKKNEKNGSFVPDAVYNYYRGSPRPASDFDGSNISQYGLPDYMFSCYDKYDNVIEVKSRTGESEVYIYGYGGRYVIARIQNATLEEVEKAGIGAVDSFATGTEPSEEEWNKLNALRILLPRALVYVYKYEPMVGVISITDPKGMTLYYEYDAKGRLAVERDGDNNVIRSYRYTLKNEK</sequence>
<reference evidence="1 2" key="1">
    <citation type="journal article" date="2018" name="Nat. Biotechnol.">
        <title>A standardized bacterial taxonomy based on genome phylogeny substantially revises the tree of life.</title>
        <authorList>
            <person name="Parks D.H."/>
            <person name="Chuvochina M."/>
            <person name="Waite D.W."/>
            <person name="Rinke C."/>
            <person name="Skarshewski A."/>
            <person name="Chaumeil P.A."/>
            <person name="Hugenholtz P."/>
        </authorList>
    </citation>
    <scope>NUCLEOTIDE SEQUENCE [LARGE SCALE GENOMIC DNA]</scope>
    <source>
        <strain evidence="1">UBA11482</strain>
    </source>
</reference>
<evidence type="ECO:0008006" key="3">
    <source>
        <dbReference type="Google" id="ProtNLM"/>
    </source>
</evidence>
<evidence type="ECO:0000313" key="2">
    <source>
        <dbReference type="Proteomes" id="UP000262954"/>
    </source>
</evidence>
<dbReference type="EMBL" id="DNWC01000052">
    <property type="protein sequence ID" value="HBJ08135.1"/>
    <property type="molecule type" value="Genomic_DNA"/>
</dbReference>
<dbReference type="Gene3D" id="2.180.10.10">
    <property type="entry name" value="RHS repeat-associated core"/>
    <property type="match status" value="1"/>
</dbReference>
<proteinExistence type="predicted"/>
<accession>A0A354M0U6</accession>
<dbReference type="AlphaFoldDB" id="A0A354M0U6"/>
<gene>
    <name evidence="1" type="ORF">DDY73_03945</name>
</gene>
<evidence type="ECO:0000313" key="1">
    <source>
        <dbReference type="EMBL" id="HBJ08135.1"/>
    </source>
</evidence>
<dbReference type="Proteomes" id="UP000262954">
    <property type="component" value="Unassembled WGS sequence"/>
</dbReference>
<name>A0A354M0U6_9BACT</name>